<gene>
    <name evidence="1" type="ORF">EHS13_24160</name>
</gene>
<organism evidence="1 2">
    <name type="scientific">Paenibacillus psychroresistens</name>
    <dbReference type="NCBI Taxonomy" id="1778678"/>
    <lineage>
        <taxon>Bacteria</taxon>
        <taxon>Bacillati</taxon>
        <taxon>Bacillota</taxon>
        <taxon>Bacilli</taxon>
        <taxon>Bacillales</taxon>
        <taxon>Paenibacillaceae</taxon>
        <taxon>Paenibacillus</taxon>
    </lineage>
</organism>
<dbReference type="KEGG" id="ppsc:EHS13_24160"/>
<evidence type="ECO:0000313" key="1">
    <source>
        <dbReference type="EMBL" id="QGQ97760.1"/>
    </source>
</evidence>
<protein>
    <submittedName>
        <fullName evidence="1">DUF2961 domain-containing protein</fullName>
    </submittedName>
</protein>
<dbReference type="AlphaFoldDB" id="A0A6B8RN69"/>
<accession>A0A6B8RN69</accession>
<keyword evidence="2" id="KW-1185">Reference proteome</keyword>
<evidence type="ECO:0000313" key="2">
    <source>
        <dbReference type="Proteomes" id="UP000426246"/>
    </source>
</evidence>
<dbReference type="InterPro" id="IPR021345">
    <property type="entry name" value="DUF2961"/>
</dbReference>
<dbReference type="Pfam" id="PF11175">
    <property type="entry name" value="DUF2961"/>
    <property type="match status" value="1"/>
</dbReference>
<dbReference type="RefSeq" id="WP_155702861.1">
    <property type="nucleotide sequence ID" value="NZ_CP034235.1"/>
</dbReference>
<dbReference type="Gene3D" id="2.60.120.1390">
    <property type="match status" value="1"/>
</dbReference>
<dbReference type="OrthoDB" id="2518538at2"/>
<reference evidence="2" key="1">
    <citation type="submission" date="2018-11" db="EMBL/GenBank/DDBJ databases">
        <title>Complete genome sequence of Paenibacillus sp. ML311-T8.</title>
        <authorList>
            <person name="Nam Y.-D."/>
            <person name="Kang J."/>
            <person name="Chung W.-H."/>
            <person name="Park Y.S."/>
        </authorList>
    </citation>
    <scope>NUCLEOTIDE SEQUENCE [LARGE SCALE GENOMIC DNA]</scope>
    <source>
        <strain evidence="2">ML311-T8</strain>
    </source>
</reference>
<proteinExistence type="predicted"/>
<dbReference type="Proteomes" id="UP000426246">
    <property type="component" value="Chromosome"/>
</dbReference>
<sequence>MSNFQIDITRVSDATTKRISSWDKTGFNRDWIVIKPGESGVLAEIKEFGKITHIWMAAGPAEVPEPYLLRKGVLKMYWDDEESPSVLTPIGDFFCLGHAIRNSFQSVFITTSSAGVKNTFGNTVSLNSYFPMPFNKSARIEILNENDFNICIWYYVDYEVYDKSHDDKVAYFHANFRRENPTPGWGHELSIDNWDIEVPNLSEENNYKILEAEGRGHLIGYNLSVTNLQTSELNHHQRTWWGEGDDMIFIDGESWPPSIHGTGSEDAFNHAWGMQDNAYLYNGSSIYEHNTKGYQTSYVFYATNPVHFKKSIRLSMEHGHANHLSNDFSSVAYWYQIEPHVKFDIIPVEQRLPLVQTFAMPEHSKVGNRTIELTEQMIEVKQQWKEKYESKKNKD</sequence>
<dbReference type="EMBL" id="CP034235">
    <property type="protein sequence ID" value="QGQ97760.1"/>
    <property type="molecule type" value="Genomic_DNA"/>
</dbReference>
<name>A0A6B8RN69_9BACL</name>